<evidence type="ECO:0000313" key="2">
    <source>
        <dbReference type="EMBL" id="CAK0881722.1"/>
    </source>
</evidence>
<dbReference type="Proteomes" id="UP001189429">
    <property type="component" value="Unassembled WGS sequence"/>
</dbReference>
<keyword evidence="3" id="KW-1185">Reference proteome</keyword>
<accession>A0ABN9WAJ6</accession>
<feature type="region of interest" description="Disordered" evidence="1">
    <location>
        <begin position="134"/>
        <end position="162"/>
    </location>
</feature>
<organism evidence="2 3">
    <name type="scientific">Prorocentrum cordatum</name>
    <dbReference type="NCBI Taxonomy" id="2364126"/>
    <lineage>
        <taxon>Eukaryota</taxon>
        <taxon>Sar</taxon>
        <taxon>Alveolata</taxon>
        <taxon>Dinophyceae</taxon>
        <taxon>Prorocentrales</taxon>
        <taxon>Prorocentraceae</taxon>
        <taxon>Prorocentrum</taxon>
    </lineage>
</organism>
<reference evidence="2" key="1">
    <citation type="submission" date="2023-10" db="EMBL/GenBank/DDBJ databases">
        <authorList>
            <person name="Chen Y."/>
            <person name="Shah S."/>
            <person name="Dougan E. K."/>
            <person name="Thang M."/>
            <person name="Chan C."/>
        </authorList>
    </citation>
    <scope>NUCLEOTIDE SEQUENCE [LARGE SCALE GENOMIC DNA]</scope>
</reference>
<gene>
    <name evidence="2" type="ORF">PCOR1329_LOCUS64471</name>
</gene>
<feature type="region of interest" description="Disordered" evidence="1">
    <location>
        <begin position="18"/>
        <end position="46"/>
    </location>
</feature>
<evidence type="ECO:0000313" key="3">
    <source>
        <dbReference type="Proteomes" id="UP001189429"/>
    </source>
</evidence>
<protein>
    <submittedName>
        <fullName evidence="2">Uncharacterized protein</fullName>
    </submittedName>
</protein>
<proteinExistence type="predicted"/>
<feature type="non-terminal residue" evidence="2">
    <location>
        <position position="1"/>
    </location>
</feature>
<evidence type="ECO:0000256" key="1">
    <source>
        <dbReference type="SAM" id="MobiDB-lite"/>
    </source>
</evidence>
<comment type="caution">
    <text evidence="2">The sequence shown here is derived from an EMBL/GenBank/DDBJ whole genome shotgun (WGS) entry which is preliminary data.</text>
</comment>
<feature type="compositionally biased region" description="Acidic residues" evidence="1">
    <location>
        <begin position="148"/>
        <end position="157"/>
    </location>
</feature>
<feature type="compositionally biased region" description="Basic and acidic residues" evidence="1">
    <location>
        <begin position="21"/>
        <end position="37"/>
    </location>
</feature>
<dbReference type="EMBL" id="CAUYUJ010018219">
    <property type="protein sequence ID" value="CAK0881722.1"/>
    <property type="molecule type" value="Genomic_DNA"/>
</dbReference>
<sequence>GEAGEKFKSLDHNAQMSAWKMFERSRQSGGADRDCKGSTKGSGANEKKQTLLKKWILDKGKCGGHCMSCMQEISINKSRTVAEDWAPLATAERRWRKTELAEGVKGGTIRARRDPKGTRFWEFQSVTDTKANPYLLNGDDFDMAKPGDEDDDSDEGQEGSANLDSDLAKTLGIKKITHQPKQSASQAGKGGAADWDAMSQIYGVANQDAKARLINLKMAMGKDESFLDQVNIKYFQRDPPAHKGDVAKQRSPPKKMTNVLGDIKKCRPSSEVNKEPVKKMPMICIAVMCDVEEFKADLKKGGVTFTAKKNPNMDSIAEDGEDP</sequence>
<name>A0ABN9WAJ6_9DINO</name>